<evidence type="ECO:0000256" key="2">
    <source>
        <dbReference type="ARBA" id="ARBA00022803"/>
    </source>
</evidence>
<dbReference type="AlphaFoldDB" id="A0A507ENK7"/>
<keyword evidence="2 3" id="KW-0802">TPR repeat</keyword>
<protein>
    <submittedName>
        <fullName evidence="4">Uncharacterized protein</fullName>
    </submittedName>
</protein>
<dbReference type="InterPro" id="IPR011990">
    <property type="entry name" value="TPR-like_helical_dom_sf"/>
</dbReference>
<dbReference type="Gene3D" id="1.25.40.10">
    <property type="entry name" value="Tetratricopeptide repeat domain"/>
    <property type="match status" value="1"/>
</dbReference>
<dbReference type="STRING" id="246404.A0A507ENK7"/>
<dbReference type="Pfam" id="PF00515">
    <property type="entry name" value="TPR_1"/>
    <property type="match status" value="1"/>
</dbReference>
<comment type="caution">
    <text evidence="4">The sequence shown here is derived from an EMBL/GenBank/DDBJ whole genome shotgun (WGS) entry which is preliminary data.</text>
</comment>
<dbReference type="SMART" id="SM00028">
    <property type="entry name" value="TPR"/>
    <property type="match status" value="2"/>
</dbReference>
<dbReference type="PANTHER" id="PTHR11242:SF0">
    <property type="entry name" value="TPR_REGION DOMAIN-CONTAINING PROTEIN"/>
    <property type="match status" value="1"/>
</dbReference>
<proteinExistence type="predicted"/>
<organism evidence="4 5">
    <name type="scientific">Chytriomyces confervae</name>
    <dbReference type="NCBI Taxonomy" id="246404"/>
    <lineage>
        <taxon>Eukaryota</taxon>
        <taxon>Fungi</taxon>
        <taxon>Fungi incertae sedis</taxon>
        <taxon>Chytridiomycota</taxon>
        <taxon>Chytridiomycota incertae sedis</taxon>
        <taxon>Chytridiomycetes</taxon>
        <taxon>Chytridiales</taxon>
        <taxon>Chytriomycetaceae</taxon>
        <taxon>Chytriomyces</taxon>
    </lineage>
</organism>
<dbReference type="EMBL" id="QEAP01000490">
    <property type="protein sequence ID" value="TPX65434.1"/>
    <property type="molecule type" value="Genomic_DNA"/>
</dbReference>
<name>A0A507ENK7_9FUNG</name>
<keyword evidence="1" id="KW-0677">Repeat</keyword>
<dbReference type="InterPro" id="IPR019734">
    <property type="entry name" value="TPR_rpt"/>
</dbReference>
<evidence type="ECO:0000256" key="3">
    <source>
        <dbReference type="PROSITE-ProRule" id="PRU00339"/>
    </source>
</evidence>
<gene>
    <name evidence="4" type="ORF">CcCBS67573_g08125</name>
</gene>
<dbReference type="InterPro" id="IPR039663">
    <property type="entry name" value="AIP/AIPL1/TTC9"/>
</dbReference>
<dbReference type="Proteomes" id="UP000320333">
    <property type="component" value="Unassembled WGS sequence"/>
</dbReference>
<keyword evidence="5" id="KW-1185">Reference proteome</keyword>
<evidence type="ECO:0000313" key="5">
    <source>
        <dbReference type="Proteomes" id="UP000320333"/>
    </source>
</evidence>
<dbReference type="PROSITE" id="PS50005">
    <property type="entry name" value="TPR"/>
    <property type="match status" value="1"/>
</dbReference>
<evidence type="ECO:0000256" key="1">
    <source>
        <dbReference type="ARBA" id="ARBA00022737"/>
    </source>
</evidence>
<reference evidence="4 5" key="1">
    <citation type="journal article" date="2019" name="Sci. Rep.">
        <title>Comparative genomics of chytrid fungi reveal insights into the obligate biotrophic and pathogenic lifestyle of Synchytrium endobioticum.</title>
        <authorList>
            <person name="van de Vossenberg B.T.L.H."/>
            <person name="Warris S."/>
            <person name="Nguyen H.D.T."/>
            <person name="van Gent-Pelzer M.P.E."/>
            <person name="Joly D.L."/>
            <person name="van de Geest H.C."/>
            <person name="Bonants P.J.M."/>
            <person name="Smith D.S."/>
            <person name="Levesque C.A."/>
            <person name="van der Lee T.A.J."/>
        </authorList>
    </citation>
    <scope>NUCLEOTIDE SEQUENCE [LARGE SCALE GENOMIC DNA]</scope>
    <source>
        <strain evidence="4 5">CBS 675.73</strain>
    </source>
</reference>
<dbReference type="PANTHER" id="PTHR11242">
    <property type="entry name" value="ARYL HYDROCARBON RECEPTOR INTERACTING PROTEIN RELATED"/>
    <property type="match status" value="1"/>
</dbReference>
<evidence type="ECO:0000313" key="4">
    <source>
        <dbReference type="EMBL" id="TPX65434.1"/>
    </source>
</evidence>
<feature type="repeat" description="TPR" evidence="3">
    <location>
        <begin position="121"/>
        <end position="154"/>
    </location>
</feature>
<dbReference type="OrthoDB" id="433738at2759"/>
<accession>A0A507ENK7</accession>
<dbReference type="SUPFAM" id="SSF48452">
    <property type="entry name" value="TPR-like"/>
    <property type="match status" value="1"/>
</dbReference>
<sequence>MAQQEKTAALSVSDKIAKGKELKELGNAEYKSAGTDSKKLTLAIRHYYNAIAYFSGLDNAQFQALMPGQKSAPLSDAVKADVEKNIIACYNNMAACQVKLERWERVIVNSDQVLKKAPSNAKALYRRGQAHLAMNDLTKAENDLQKAAELEPTDSGIKSELSKLKKRNQEYELKQKKEWAGMFDRK</sequence>